<feature type="transmembrane region" description="Helical" evidence="7">
    <location>
        <begin position="145"/>
        <end position="166"/>
    </location>
</feature>
<feature type="transmembrane region" description="Helical" evidence="7">
    <location>
        <begin position="114"/>
        <end position="136"/>
    </location>
</feature>
<feature type="region of interest" description="Disordered" evidence="8">
    <location>
        <begin position="1"/>
        <end position="41"/>
    </location>
</feature>
<evidence type="ECO:0000313" key="10">
    <source>
        <dbReference type="EMBL" id="NJC21387.1"/>
    </source>
</evidence>
<feature type="compositionally biased region" description="Low complexity" evidence="8">
    <location>
        <begin position="28"/>
        <end position="39"/>
    </location>
</feature>
<dbReference type="RefSeq" id="WP_167991071.1">
    <property type="nucleotide sequence ID" value="NZ_JAATJL010000001.1"/>
</dbReference>
<evidence type="ECO:0000259" key="9">
    <source>
        <dbReference type="PROSITE" id="PS50928"/>
    </source>
</evidence>
<dbReference type="InterPro" id="IPR035906">
    <property type="entry name" value="MetI-like_sf"/>
</dbReference>
<dbReference type="InterPro" id="IPR000515">
    <property type="entry name" value="MetI-like"/>
</dbReference>
<dbReference type="Gene3D" id="1.10.3720.10">
    <property type="entry name" value="MetI-like"/>
    <property type="match status" value="1"/>
</dbReference>
<evidence type="ECO:0000256" key="4">
    <source>
        <dbReference type="ARBA" id="ARBA00022692"/>
    </source>
</evidence>
<evidence type="ECO:0000256" key="5">
    <source>
        <dbReference type="ARBA" id="ARBA00022989"/>
    </source>
</evidence>
<evidence type="ECO:0000256" key="7">
    <source>
        <dbReference type="RuleBase" id="RU363032"/>
    </source>
</evidence>
<accession>A0A846RMM6</accession>
<evidence type="ECO:0000256" key="1">
    <source>
        <dbReference type="ARBA" id="ARBA00004651"/>
    </source>
</evidence>
<dbReference type="EMBL" id="JAATJL010000001">
    <property type="protein sequence ID" value="NJC21387.1"/>
    <property type="molecule type" value="Genomic_DNA"/>
</dbReference>
<dbReference type="GO" id="GO:0055085">
    <property type="term" value="P:transmembrane transport"/>
    <property type="evidence" value="ECO:0007669"/>
    <property type="project" value="InterPro"/>
</dbReference>
<dbReference type="SUPFAM" id="SSF161098">
    <property type="entry name" value="MetI-like"/>
    <property type="match status" value="1"/>
</dbReference>
<evidence type="ECO:0000256" key="6">
    <source>
        <dbReference type="ARBA" id="ARBA00023136"/>
    </source>
</evidence>
<comment type="caution">
    <text evidence="10">The sequence shown here is derived from an EMBL/GenBank/DDBJ whole genome shotgun (WGS) entry which is preliminary data.</text>
</comment>
<keyword evidence="2 7" id="KW-0813">Transport</keyword>
<evidence type="ECO:0000256" key="2">
    <source>
        <dbReference type="ARBA" id="ARBA00022448"/>
    </source>
</evidence>
<evidence type="ECO:0000256" key="8">
    <source>
        <dbReference type="SAM" id="MobiDB-lite"/>
    </source>
</evidence>
<dbReference type="AlphaFoldDB" id="A0A846RMM6"/>
<feature type="transmembrane region" description="Helical" evidence="7">
    <location>
        <begin position="178"/>
        <end position="200"/>
    </location>
</feature>
<dbReference type="GO" id="GO:0005886">
    <property type="term" value="C:plasma membrane"/>
    <property type="evidence" value="ECO:0007669"/>
    <property type="project" value="UniProtKB-SubCell"/>
</dbReference>
<proteinExistence type="inferred from homology"/>
<dbReference type="Proteomes" id="UP000547458">
    <property type="component" value="Unassembled WGS sequence"/>
</dbReference>
<evidence type="ECO:0000313" key="11">
    <source>
        <dbReference type="Proteomes" id="UP000547458"/>
    </source>
</evidence>
<dbReference type="PANTHER" id="PTHR43744">
    <property type="entry name" value="ABC TRANSPORTER PERMEASE PROTEIN MG189-RELATED-RELATED"/>
    <property type="match status" value="1"/>
</dbReference>
<gene>
    <name evidence="10" type="ORF">BJ994_000463</name>
</gene>
<dbReference type="PROSITE" id="PS50928">
    <property type="entry name" value="ABC_TM1"/>
    <property type="match status" value="1"/>
</dbReference>
<keyword evidence="11" id="KW-1185">Reference proteome</keyword>
<keyword evidence="10" id="KW-0762">Sugar transport</keyword>
<feature type="compositionally biased region" description="Basic and acidic residues" evidence="8">
    <location>
        <begin position="14"/>
        <end position="23"/>
    </location>
</feature>
<dbReference type="CDD" id="cd06261">
    <property type="entry name" value="TM_PBP2"/>
    <property type="match status" value="1"/>
</dbReference>
<reference evidence="10 11" key="1">
    <citation type="submission" date="2020-03" db="EMBL/GenBank/DDBJ databases">
        <title>Sequencing the genomes of 1000 actinobacteria strains.</title>
        <authorList>
            <person name="Klenk H.-P."/>
        </authorList>
    </citation>
    <scope>NUCLEOTIDE SEQUENCE [LARGE SCALE GENOMIC DNA]</scope>
    <source>
        <strain evidence="10 11">DSM 16403</strain>
    </source>
</reference>
<keyword evidence="3" id="KW-1003">Cell membrane</keyword>
<dbReference type="PANTHER" id="PTHR43744:SF12">
    <property type="entry name" value="ABC TRANSPORTER PERMEASE PROTEIN MG189-RELATED"/>
    <property type="match status" value="1"/>
</dbReference>
<comment type="similarity">
    <text evidence="7">Belongs to the binding-protein-dependent transport system permease family.</text>
</comment>
<keyword evidence="5 7" id="KW-1133">Transmembrane helix</keyword>
<comment type="subcellular location">
    <subcellularLocation>
        <location evidence="1 7">Cell membrane</location>
        <topology evidence="1 7">Multi-pass membrane protein</topology>
    </subcellularLocation>
</comment>
<feature type="transmembrane region" description="Helical" evidence="7">
    <location>
        <begin position="281"/>
        <end position="302"/>
    </location>
</feature>
<dbReference type="Pfam" id="PF00528">
    <property type="entry name" value="BPD_transp_1"/>
    <property type="match status" value="1"/>
</dbReference>
<feature type="transmembrane region" description="Helical" evidence="7">
    <location>
        <begin position="221"/>
        <end position="246"/>
    </location>
</feature>
<feature type="transmembrane region" description="Helical" evidence="7">
    <location>
        <begin position="46"/>
        <end position="68"/>
    </location>
</feature>
<name>A0A846RMM6_9MICC</name>
<sequence>MSSQRVLPSPPLKPESEIPDSKTARAQSEAPNPRRAPSSARRRHSLGNLIVTIVLSLGAVVMVAPLLWTFSTSLKTQEGVFALPPQWIPDPVVWDNYLRIWTAGPLLTGIQNSLIVACTVTIAGTLFSALASFAFAKMRMPYKNVIFLSLLAALMVPFPTLMIPQFTMFASIGWVDTLLPLIVPFVFGNIIMIFFLRQYLTSVPDSIIEAARIDGASFLQIFFRLILPVIKPAIAAQFILWFMAVWNDYLAPIIYLNSPEVQTLQLVIANFNAQYAIQTDYPLIMAASFVALLPVLIVFVIFQRQIIESIALTGSKG</sequence>
<keyword evidence="6 7" id="KW-0472">Membrane</keyword>
<organism evidence="10 11">
    <name type="scientific">Arthrobacter pigmenti</name>
    <dbReference type="NCBI Taxonomy" id="271432"/>
    <lineage>
        <taxon>Bacteria</taxon>
        <taxon>Bacillati</taxon>
        <taxon>Actinomycetota</taxon>
        <taxon>Actinomycetes</taxon>
        <taxon>Micrococcales</taxon>
        <taxon>Micrococcaceae</taxon>
        <taxon>Arthrobacter</taxon>
    </lineage>
</organism>
<evidence type="ECO:0000256" key="3">
    <source>
        <dbReference type="ARBA" id="ARBA00022475"/>
    </source>
</evidence>
<keyword evidence="4 7" id="KW-0812">Transmembrane</keyword>
<protein>
    <submittedName>
        <fullName evidence="10">Multiple sugar transport system permease protein</fullName>
    </submittedName>
</protein>
<feature type="domain" description="ABC transmembrane type-1" evidence="9">
    <location>
        <begin position="110"/>
        <end position="302"/>
    </location>
</feature>